<evidence type="ECO:0000313" key="2">
    <source>
        <dbReference type="EMBL" id="JAG00502.1"/>
    </source>
</evidence>
<reference evidence="2" key="1">
    <citation type="journal article" date="2014" name="PLoS ONE">
        <title>Transcriptome-Based Identification of ABC Transporters in the Western Tarnished Plant Bug Lygus hesperus.</title>
        <authorList>
            <person name="Hull J.J."/>
            <person name="Chaney K."/>
            <person name="Geib S.M."/>
            <person name="Fabrick J.A."/>
            <person name="Brent C.S."/>
            <person name="Walsh D."/>
            <person name="Lavine L.C."/>
        </authorList>
    </citation>
    <scope>NUCLEOTIDE SEQUENCE</scope>
</reference>
<sequence length="107" mass="11909">MVSHSKLGEGSNSVLNPRNGGELLEGPPQRVEGKLGRFVEEPDGRFKERSLDREGFPPGREQGNFSVRGNPRKDSVELEDLERRGLPESLTTGFINFLLVFPPCVFV</sequence>
<keyword evidence="2" id="KW-0808">Transferase</keyword>
<gene>
    <name evidence="2" type="primary">aroA_4</name>
    <name evidence="2" type="ORF">CM83_27882</name>
</gene>
<feature type="non-terminal residue" evidence="2">
    <location>
        <position position="107"/>
    </location>
</feature>
<dbReference type="GO" id="GO:0016740">
    <property type="term" value="F:transferase activity"/>
    <property type="evidence" value="ECO:0007669"/>
    <property type="project" value="UniProtKB-KW"/>
</dbReference>
<feature type="compositionally biased region" description="Basic and acidic residues" evidence="1">
    <location>
        <begin position="31"/>
        <end position="55"/>
    </location>
</feature>
<protein>
    <submittedName>
        <fullName evidence="2">3-phosphoshikimate 1-carboxyvinyltransferase</fullName>
    </submittedName>
</protein>
<accession>A0A0A9VWA9</accession>
<name>A0A0A9VWA9_LYGHE</name>
<proteinExistence type="predicted"/>
<reference evidence="2" key="2">
    <citation type="submission" date="2014-07" db="EMBL/GenBank/DDBJ databases">
        <authorList>
            <person name="Hull J."/>
        </authorList>
    </citation>
    <scope>NUCLEOTIDE SEQUENCE</scope>
</reference>
<feature type="region of interest" description="Disordered" evidence="1">
    <location>
        <begin position="1"/>
        <end position="74"/>
    </location>
</feature>
<evidence type="ECO:0000256" key="1">
    <source>
        <dbReference type="SAM" id="MobiDB-lite"/>
    </source>
</evidence>
<dbReference type="AlphaFoldDB" id="A0A0A9VWA9"/>
<dbReference type="EMBL" id="GBHO01043102">
    <property type="protein sequence ID" value="JAG00502.1"/>
    <property type="molecule type" value="Transcribed_RNA"/>
</dbReference>
<organism evidence="2">
    <name type="scientific">Lygus hesperus</name>
    <name type="common">Western plant bug</name>
    <dbReference type="NCBI Taxonomy" id="30085"/>
    <lineage>
        <taxon>Eukaryota</taxon>
        <taxon>Metazoa</taxon>
        <taxon>Ecdysozoa</taxon>
        <taxon>Arthropoda</taxon>
        <taxon>Hexapoda</taxon>
        <taxon>Insecta</taxon>
        <taxon>Pterygota</taxon>
        <taxon>Neoptera</taxon>
        <taxon>Paraneoptera</taxon>
        <taxon>Hemiptera</taxon>
        <taxon>Heteroptera</taxon>
        <taxon>Panheteroptera</taxon>
        <taxon>Cimicomorpha</taxon>
        <taxon>Miridae</taxon>
        <taxon>Mirini</taxon>
        <taxon>Lygus</taxon>
    </lineage>
</organism>